<evidence type="ECO:0000256" key="9">
    <source>
        <dbReference type="ARBA" id="ARBA00022989"/>
    </source>
</evidence>
<dbReference type="Gene3D" id="1.10.3720.10">
    <property type="entry name" value="MetI-like"/>
    <property type="match status" value="1"/>
</dbReference>
<comment type="similarity">
    <text evidence="3">Belongs to the ABC transporter superfamily.</text>
</comment>
<dbReference type="PROSITE" id="PS51257">
    <property type="entry name" value="PROKAR_LIPOPROTEIN"/>
    <property type="match status" value="1"/>
</dbReference>
<dbReference type="PANTHER" id="PTHR43166">
    <property type="entry name" value="AMINO ACID IMPORT ATP-BINDING PROTEIN"/>
    <property type="match status" value="1"/>
</dbReference>
<dbReference type="InterPro" id="IPR003593">
    <property type="entry name" value="AAA+_ATPase"/>
</dbReference>
<evidence type="ECO:0000256" key="4">
    <source>
        <dbReference type="ARBA" id="ARBA00022448"/>
    </source>
</evidence>
<name>A0ABS2FXM0_9FIRM</name>
<feature type="chain" id="PRO_5047093303" evidence="12">
    <location>
        <begin position="25"/>
        <end position="893"/>
    </location>
</feature>
<comment type="similarity">
    <text evidence="11">Belongs to the binding-protein-dependent transport system permease family.</text>
</comment>
<dbReference type="InterPro" id="IPR035906">
    <property type="entry name" value="MetI-like_sf"/>
</dbReference>
<keyword evidence="6 11" id="KW-0812">Transmembrane</keyword>
<organism evidence="15 16">
    <name type="scientific">Oscillibacter valericigenes</name>
    <dbReference type="NCBI Taxonomy" id="351091"/>
    <lineage>
        <taxon>Bacteria</taxon>
        <taxon>Bacillati</taxon>
        <taxon>Bacillota</taxon>
        <taxon>Clostridia</taxon>
        <taxon>Eubacteriales</taxon>
        <taxon>Oscillospiraceae</taxon>
        <taxon>Oscillibacter</taxon>
    </lineage>
</organism>
<protein>
    <submittedName>
        <fullName evidence="15">ATP-binding cassette domain-containing protein</fullName>
    </submittedName>
</protein>
<evidence type="ECO:0000313" key="16">
    <source>
        <dbReference type="Proteomes" id="UP000719500"/>
    </source>
</evidence>
<dbReference type="SUPFAM" id="SSF52540">
    <property type="entry name" value="P-loop containing nucleoside triphosphate hydrolases"/>
    <property type="match status" value="1"/>
</dbReference>
<dbReference type="InterPro" id="IPR017871">
    <property type="entry name" value="ABC_transporter-like_CS"/>
</dbReference>
<dbReference type="InterPro" id="IPR000515">
    <property type="entry name" value="MetI-like"/>
</dbReference>
<evidence type="ECO:0000256" key="2">
    <source>
        <dbReference type="ARBA" id="ARBA00004202"/>
    </source>
</evidence>
<accession>A0ABS2FXM0</accession>
<keyword evidence="16" id="KW-1185">Reference proteome</keyword>
<dbReference type="InterPro" id="IPR027417">
    <property type="entry name" value="P-loop_NTPase"/>
</dbReference>
<keyword evidence="12" id="KW-0732">Signal</keyword>
<feature type="domain" description="ABC transmembrane type-1" evidence="14">
    <location>
        <begin position="307"/>
        <end position="494"/>
    </location>
</feature>
<feature type="transmembrane region" description="Helical" evidence="11">
    <location>
        <begin position="352"/>
        <end position="369"/>
    </location>
</feature>
<dbReference type="SUPFAM" id="SSF53850">
    <property type="entry name" value="Periplasmic binding protein-like II"/>
    <property type="match status" value="2"/>
</dbReference>
<keyword evidence="10 11" id="KW-0472">Membrane</keyword>
<feature type="transmembrane region" description="Helical" evidence="11">
    <location>
        <begin position="472"/>
        <end position="499"/>
    </location>
</feature>
<dbReference type="Proteomes" id="UP000719500">
    <property type="component" value="Unassembled WGS sequence"/>
</dbReference>
<evidence type="ECO:0000259" key="14">
    <source>
        <dbReference type="PROSITE" id="PS50928"/>
    </source>
</evidence>
<dbReference type="SUPFAM" id="SSF161098">
    <property type="entry name" value="MetI-like"/>
    <property type="match status" value="1"/>
</dbReference>
<dbReference type="InterPro" id="IPR050086">
    <property type="entry name" value="MetN_ABC_transporter-like"/>
</dbReference>
<dbReference type="InterPro" id="IPR003439">
    <property type="entry name" value="ABC_transporter-like_ATP-bd"/>
</dbReference>
<evidence type="ECO:0000256" key="1">
    <source>
        <dbReference type="ARBA" id="ARBA00004141"/>
    </source>
</evidence>
<evidence type="ECO:0000256" key="10">
    <source>
        <dbReference type="ARBA" id="ARBA00023136"/>
    </source>
</evidence>
<evidence type="ECO:0000256" key="12">
    <source>
        <dbReference type="SAM" id="SignalP"/>
    </source>
</evidence>
<dbReference type="RefSeq" id="WP_204804553.1">
    <property type="nucleotide sequence ID" value="NZ_JACSNX010000013.1"/>
</dbReference>
<keyword evidence="9 11" id="KW-1133">Transmembrane helix</keyword>
<keyword evidence="4 11" id="KW-0813">Transport</keyword>
<sequence length="893" mass="98115">MRTDRIWKKSAVVWLLCAVCLMTAACSSAGSSAGTDSGEAIDLNAPDAVIAAEVGTTTESDARSAYPNAQIVYVNSATDGLLAVTSGKVDAYAMNLTAYESSVESQRSDVTLHPDGVVGTGGDVAVGISPVTELSNAAELINGFIAEIKADGTLDDMNRRWETEHDYTMPEIPVPENPDFTIRVGTTGAAEPYSFYQDNELVGFDLELMYRFALWCNAELIIDVYDWYGIMPACTSGKVDYIMSNLFATEERREAMDFSDPYKIVRTVMVVANAEAPAEEGFLDSIRSSFEKTFIRENRWQMILSGLLVTLEISLLSGILGTALGFGLCLLLRSRRRAVSGAARVFCRIMEGVPNLVVLLIVNFVIFASSDIEPIAVAVISFSVIFAVAVAGTLNTGINAVDSGQWEAASALGFGRAASFLHVVLPQAVRHVLPIYKSEVVSMIKMTSIVGYISIQDLARAGDLIRSRTFEAFFPLIATAVIYFAISSAVAGAIGRIELNIDPRRRPRRLPKGVVAADRPAAPAAPSQVFEEGELIRIEHLKKAFPNVTPLTDVNTSIHRGEVITIIGPSGTGKSTLLRCVNRLETPTSGAILVHGENICDKKADLNALRRRMGMVFQQFNLFDHLTIIENIMLAPTLIRKMPRQEAYEKAMGLLKAVGMTEKALSYPDELSGGQKQRAAIARTLAMEPEIVLFDEPTSALDPTMVGEVLTVIRQLAARGLTMMIVTHEMKFARDVSTRVFYMDQGVIYEDGAPEEIFEHPERDLTRAFVKRLKVLSITITSPDYDFIAVTEQLQQFGEKQLMPRRQLDNMRRAFEEICATNVIPNSAGDYELHITAEYSEETGKAQMRFTWGGAPFNPLEEGDELSVKLLQGYFSESQYRYGDNENDLTVFL</sequence>
<dbReference type="Pfam" id="PF00005">
    <property type="entry name" value="ABC_tran"/>
    <property type="match status" value="1"/>
</dbReference>
<dbReference type="CDD" id="cd03262">
    <property type="entry name" value="ABC_HisP_GlnQ"/>
    <property type="match status" value="1"/>
</dbReference>
<dbReference type="Pfam" id="PF00528">
    <property type="entry name" value="BPD_transp_1"/>
    <property type="match status" value="1"/>
</dbReference>
<feature type="domain" description="ABC transporter" evidence="13">
    <location>
        <begin position="536"/>
        <end position="770"/>
    </location>
</feature>
<dbReference type="PROSITE" id="PS50893">
    <property type="entry name" value="ABC_TRANSPORTER_2"/>
    <property type="match status" value="1"/>
</dbReference>
<feature type="signal peptide" evidence="12">
    <location>
        <begin position="1"/>
        <end position="24"/>
    </location>
</feature>
<dbReference type="PANTHER" id="PTHR43166:SF9">
    <property type="entry name" value="GLUTAMATE_ASPARTATE IMPORT ATP-BINDING PROTEIN GLTL"/>
    <property type="match status" value="1"/>
</dbReference>
<dbReference type="PROSITE" id="PS00211">
    <property type="entry name" value="ABC_TRANSPORTER_1"/>
    <property type="match status" value="1"/>
</dbReference>
<dbReference type="InterPro" id="IPR001638">
    <property type="entry name" value="Solute-binding_3/MltF_N"/>
</dbReference>
<feature type="transmembrane region" description="Helical" evidence="11">
    <location>
        <begin position="375"/>
        <end position="394"/>
    </location>
</feature>
<evidence type="ECO:0000256" key="5">
    <source>
        <dbReference type="ARBA" id="ARBA00022475"/>
    </source>
</evidence>
<keyword evidence="7" id="KW-0547">Nucleotide-binding</keyword>
<evidence type="ECO:0000313" key="15">
    <source>
        <dbReference type="EMBL" id="MBM6851630.1"/>
    </source>
</evidence>
<evidence type="ECO:0000259" key="13">
    <source>
        <dbReference type="PROSITE" id="PS50893"/>
    </source>
</evidence>
<evidence type="ECO:0000256" key="11">
    <source>
        <dbReference type="RuleBase" id="RU363032"/>
    </source>
</evidence>
<dbReference type="Gene3D" id="3.40.50.300">
    <property type="entry name" value="P-loop containing nucleotide triphosphate hydrolases"/>
    <property type="match status" value="1"/>
</dbReference>
<evidence type="ECO:0000256" key="7">
    <source>
        <dbReference type="ARBA" id="ARBA00022741"/>
    </source>
</evidence>
<comment type="subcellular location">
    <subcellularLocation>
        <location evidence="11">Cell membrane</location>
        <topology evidence="11">Multi-pass membrane protein</topology>
    </subcellularLocation>
    <subcellularLocation>
        <location evidence="2">Cell membrane</location>
        <topology evidence="2">Peripheral membrane protein</topology>
    </subcellularLocation>
    <subcellularLocation>
        <location evidence="1">Membrane</location>
        <topology evidence="1">Multi-pass membrane protein</topology>
    </subcellularLocation>
</comment>
<evidence type="ECO:0000256" key="6">
    <source>
        <dbReference type="ARBA" id="ARBA00022692"/>
    </source>
</evidence>
<keyword evidence="8 15" id="KW-0067">ATP-binding</keyword>
<evidence type="ECO:0000256" key="3">
    <source>
        <dbReference type="ARBA" id="ARBA00005417"/>
    </source>
</evidence>
<keyword evidence="5" id="KW-1003">Cell membrane</keyword>
<dbReference type="GO" id="GO:0005524">
    <property type="term" value="F:ATP binding"/>
    <property type="evidence" value="ECO:0007669"/>
    <property type="project" value="UniProtKB-KW"/>
</dbReference>
<dbReference type="SMART" id="SM00062">
    <property type="entry name" value="PBPb"/>
    <property type="match status" value="1"/>
</dbReference>
<gene>
    <name evidence="15" type="ORF">H9X91_09310</name>
</gene>
<evidence type="ECO:0000256" key="8">
    <source>
        <dbReference type="ARBA" id="ARBA00022840"/>
    </source>
</evidence>
<dbReference type="Gene3D" id="3.40.190.10">
    <property type="entry name" value="Periplasmic binding protein-like II"/>
    <property type="match status" value="4"/>
</dbReference>
<comment type="caution">
    <text evidence="15">The sequence shown here is derived from an EMBL/GenBank/DDBJ whole genome shotgun (WGS) entry which is preliminary data.</text>
</comment>
<dbReference type="EMBL" id="JACSNX010000013">
    <property type="protein sequence ID" value="MBM6851630.1"/>
    <property type="molecule type" value="Genomic_DNA"/>
</dbReference>
<dbReference type="Pfam" id="PF00497">
    <property type="entry name" value="SBP_bac_3"/>
    <property type="match status" value="1"/>
</dbReference>
<feature type="transmembrane region" description="Helical" evidence="11">
    <location>
        <begin position="302"/>
        <end position="332"/>
    </location>
</feature>
<dbReference type="PROSITE" id="PS50928">
    <property type="entry name" value="ABC_TM1"/>
    <property type="match status" value="1"/>
</dbReference>
<proteinExistence type="inferred from homology"/>
<dbReference type="CDD" id="cd06261">
    <property type="entry name" value="TM_PBP2"/>
    <property type="match status" value="1"/>
</dbReference>
<dbReference type="SMART" id="SM00382">
    <property type="entry name" value="AAA"/>
    <property type="match status" value="1"/>
</dbReference>
<reference evidence="15 16" key="1">
    <citation type="journal article" date="2021" name="Sci. Rep.">
        <title>The distribution of antibiotic resistance genes in chicken gut microbiota commensals.</title>
        <authorList>
            <person name="Juricova H."/>
            <person name="Matiasovicova J."/>
            <person name="Kubasova T."/>
            <person name="Cejkova D."/>
            <person name="Rychlik I."/>
        </authorList>
    </citation>
    <scope>NUCLEOTIDE SEQUENCE [LARGE SCALE GENOMIC DNA]</scope>
    <source>
        <strain evidence="15 16">An411</strain>
    </source>
</reference>